<sequence length="1307" mass="140794">MTVDGLTKNLIAGALSDVLVARGVLPPGPSSRNAFELLGAVERAQEARPGGLRSVVITLDGLDQVGDEPSRVVSELVTPLSRLMPVLVTTRNIMVDVPGAIDGNDPLGGSPTNVQRLSVVDVLTSRSSVIDLDAEEYRDSGWSSIEDFLSATLAGVSKDMRPSEIAAELSRRSVDQPPPFLLARLVADRLAVNPVDTTEPGWATGVVASVSAAIEDLVNESLGGQSDKPAIRALESLALGFGSGLPQQEWLTITNAVGLDEAPADTDDLHDALLALRHYIVEDSEQGEAVYRYAHELVREFFYARANRNQPSEITNLACAEAMVRLITEEPAVESLHAQRYISRYVARAGEPGVALIEGQARFLPDVARARLVMSIQALETGNRRSALDDAESAVRAVDTITDPDRGAIAGPAFAQLALCHQALGETVAAVEAAFRSVDEFATLAQTQAAYITEFAAAANNLATSLLDSDRPVEAVEWASQAVELESQFLDSGGANEYFVGIARNTLAHAYSMSGRDKDAVRESQASVDVLRSAVENTNTVRDRAALALSLESLGTHQAALGDYDAALANTQSAREILEPLALTDPAMQGQLSGLFNDLALRYHDVGDYDNAFETLKLVVSNNGETSEEPTPATVIKVAGALMNQAAFLNDLRRANDAFPIARQAVQLLLTISEDYPGRTRPLATALDNYANALSLQGEHAAALVTTRQSLELFRQARLGNPGVDADIARVTAHYGARLYAAGEISEAIDAAKEAVSTYRRLGATNPRHLVEAAVRLAELSVLVHESGNKRWAAALGLQAVQSAQAMRAQGRMRPETLAEILINATKSALNPPSARYYAEAAVSGLEADGIVDSIQHAIALRNLAAIRGRAGEIQAGLEAINRSITTFERIVRETNSSRERLASALSIRARLHREAKQSSFGLSDVDSALAHYGQLPELTHAEIDECGKALSTAALCVRDLGLDSAEITDRVERCLQRLDSPSDRAWMLISLIDGLPFDHPENPTWISRALTELDSEDRELRMRLGFLARSRRASIPETFDAAWLQLTGEPTPKWMQAPDDLVIAAFECVTTGANYESTTGLLTRHGLLSDTEADEILEEAYLAAPPYRSTAIRAIRSTAKQSSQQDAEDLAATFDFADDFSQKPLSEQVNILQLRKDQLQEPTIIQYLQENAQAGDTGAKKSVALIGLSRSNLEREALQAAKSAVLASGLLERIARDYEPQVLRQASFVLLGEVSSGEMSPELAAVVSFFMGVSLLDTQERENGLSMISSAAELDVERPSVLIAIRERLDGHAQFVEAAGILRKLQ</sequence>
<dbReference type="InterPro" id="IPR011990">
    <property type="entry name" value="TPR-like_helical_dom_sf"/>
</dbReference>
<dbReference type="Proteomes" id="UP000070612">
    <property type="component" value="Unassembled WGS sequence"/>
</dbReference>
<dbReference type="InterPro" id="IPR019734">
    <property type="entry name" value="TPR_rpt"/>
</dbReference>
<comment type="caution">
    <text evidence="1">The sequence shown here is derived from an EMBL/GenBank/DDBJ whole genome shotgun (WGS) entry which is preliminary data.</text>
</comment>
<organism evidence="1 2">
    <name type="scientific">Mycolicibacterium wolinskyi</name>
    <dbReference type="NCBI Taxonomy" id="59750"/>
    <lineage>
        <taxon>Bacteria</taxon>
        <taxon>Bacillati</taxon>
        <taxon>Actinomycetota</taxon>
        <taxon>Actinomycetes</taxon>
        <taxon>Mycobacteriales</taxon>
        <taxon>Mycobacteriaceae</taxon>
        <taxon>Mycolicibacterium</taxon>
    </lineage>
</organism>
<dbReference type="EMBL" id="LGTW01000026">
    <property type="protein sequence ID" value="KWX20550.1"/>
    <property type="molecule type" value="Genomic_DNA"/>
</dbReference>
<accession>A0A132PDZ3</accession>
<dbReference type="PANTHER" id="PTHR19959">
    <property type="entry name" value="KINESIN LIGHT CHAIN"/>
    <property type="match status" value="1"/>
</dbReference>
<proteinExistence type="predicted"/>
<evidence type="ECO:0000313" key="2">
    <source>
        <dbReference type="Proteomes" id="UP000070612"/>
    </source>
</evidence>
<protein>
    <recommendedName>
        <fullName evidence="3">Tetratricopeptide repeat protein</fullName>
    </recommendedName>
</protein>
<dbReference type="SMART" id="SM00028">
    <property type="entry name" value="TPR"/>
    <property type="match status" value="6"/>
</dbReference>
<dbReference type="PATRIC" id="fig|59750.3.peg.3801"/>
<dbReference type="SUPFAM" id="SSF48452">
    <property type="entry name" value="TPR-like"/>
    <property type="match status" value="3"/>
</dbReference>
<name>A0A132PDZ3_9MYCO</name>
<gene>
    <name evidence="1" type="ORF">AFM11_29545</name>
</gene>
<reference evidence="1 2" key="1">
    <citation type="submission" date="2015-07" db="EMBL/GenBank/DDBJ databases">
        <title>A draft genome sequence of Mycobacterium wolinskyi.</title>
        <authorList>
            <person name="de Man T.J."/>
            <person name="Perry K.A."/>
            <person name="Coulliette A.D."/>
            <person name="Jensen B."/>
            <person name="Toney N.C."/>
            <person name="Limbago B.M."/>
            <person name="Noble-Wang J."/>
        </authorList>
    </citation>
    <scope>NUCLEOTIDE SEQUENCE [LARGE SCALE GENOMIC DNA]</scope>
    <source>
        <strain evidence="1 2">CDC_01</strain>
    </source>
</reference>
<keyword evidence="2" id="KW-1185">Reference proteome</keyword>
<evidence type="ECO:0000313" key="1">
    <source>
        <dbReference type="EMBL" id="KWX20550.1"/>
    </source>
</evidence>
<dbReference type="PANTHER" id="PTHR19959:SF119">
    <property type="entry name" value="FUNGAL LIPASE-LIKE DOMAIN-CONTAINING PROTEIN"/>
    <property type="match status" value="1"/>
</dbReference>
<evidence type="ECO:0008006" key="3">
    <source>
        <dbReference type="Google" id="ProtNLM"/>
    </source>
</evidence>
<dbReference type="Gene3D" id="1.25.40.10">
    <property type="entry name" value="Tetratricopeptide repeat domain"/>
    <property type="match status" value="3"/>
</dbReference>